<keyword evidence="2" id="KW-0378">Hydrolase</keyword>
<accession>A0A7W6BKQ2</accession>
<dbReference type="GO" id="GO:0008803">
    <property type="term" value="F:bis(5'-nucleosyl)-tetraphosphatase (symmetrical) activity"/>
    <property type="evidence" value="ECO:0007669"/>
    <property type="project" value="TreeGrafter"/>
</dbReference>
<dbReference type="PRINTS" id="PR00114">
    <property type="entry name" value="STPHPHTASE"/>
</dbReference>
<dbReference type="Proteomes" id="UP000571950">
    <property type="component" value="Unassembled WGS sequence"/>
</dbReference>
<comment type="caution">
    <text evidence="2">The sequence shown here is derived from an EMBL/GenBank/DDBJ whole genome shotgun (WGS) entry which is preliminary data.</text>
</comment>
<dbReference type="InterPro" id="IPR006186">
    <property type="entry name" value="Ser/Thr-sp_prot-phosphatase"/>
</dbReference>
<dbReference type="AlphaFoldDB" id="A0A7W6BKQ2"/>
<proteinExistence type="predicted"/>
<reference evidence="2 3" key="1">
    <citation type="submission" date="2020-08" db="EMBL/GenBank/DDBJ databases">
        <title>Genomic Encyclopedia of Type Strains, Phase IV (KMG-IV): sequencing the most valuable type-strain genomes for metagenomic binning, comparative biology and taxonomic classification.</title>
        <authorList>
            <person name="Goeker M."/>
        </authorList>
    </citation>
    <scope>NUCLEOTIDE SEQUENCE [LARGE SCALE GENOMIC DNA]</scope>
    <source>
        <strain evidence="2 3">DSM 26189</strain>
    </source>
</reference>
<keyword evidence="3" id="KW-1185">Reference proteome</keyword>
<dbReference type="EC" id="3.1.3.16" evidence="2"/>
<protein>
    <submittedName>
        <fullName evidence="2">Serine/threonine protein phosphatase 1</fullName>
        <ecNumber evidence="2">3.1.3.16</ecNumber>
    </submittedName>
</protein>
<dbReference type="Pfam" id="PF00149">
    <property type="entry name" value="Metallophos"/>
    <property type="match status" value="1"/>
</dbReference>
<evidence type="ECO:0000259" key="1">
    <source>
        <dbReference type="Pfam" id="PF00149"/>
    </source>
</evidence>
<evidence type="ECO:0000313" key="3">
    <source>
        <dbReference type="Proteomes" id="UP000571950"/>
    </source>
</evidence>
<dbReference type="Gene3D" id="3.60.21.10">
    <property type="match status" value="1"/>
</dbReference>
<dbReference type="SUPFAM" id="SSF56300">
    <property type="entry name" value="Metallo-dependent phosphatases"/>
    <property type="match status" value="1"/>
</dbReference>
<dbReference type="GO" id="GO:0110154">
    <property type="term" value="P:RNA decapping"/>
    <property type="evidence" value="ECO:0007669"/>
    <property type="project" value="TreeGrafter"/>
</dbReference>
<dbReference type="RefSeq" id="WP_188071035.1">
    <property type="nucleotide sequence ID" value="NZ_BSPS01000123.1"/>
</dbReference>
<organism evidence="2 3">
    <name type="scientific">Sphingobium jiangsuense</name>
    <dbReference type="NCBI Taxonomy" id="870476"/>
    <lineage>
        <taxon>Bacteria</taxon>
        <taxon>Pseudomonadati</taxon>
        <taxon>Pseudomonadota</taxon>
        <taxon>Alphaproteobacteria</taxon>
        <taxon>Sphingomonadales</taxon>
        <taxon>Sphingomonadaceae</taxon>
        <taxon>Sphingobium</taxon>
    </lineage>
</organism>
<name>A0A7W6BKQ2_9SPHN</name>
<dbReference type="PANTHER" id="PTHR42850:SF4">
    <property type="entry name" value="ZINC-DEPENDENT ENDOPOLYPHOSPHATASE"/>
    <property type="match status" value="1"/>
</dbReference>
<dbReference type="GO" id="GO:0004722">
    <property type="term" value="F:protein serine/threonine phosphatase activity"/>
    <property type="evidence" value="ECO:0007669"/>
    <property type="project" value="UniProtKB-EC"/>
</dbReference>
<dbReference type="EMBL" id="JACIDT010000003">
    <property type="protein sequence ID" value="MBB3925480.1"/>
    <property type="molecule type" value="Genomic_DNA"/>
</dbReference>
<feature type="domain" description="Calcineurin-like phosphoesterase" evidence="1">
    <location>
        <begin position="19"/>
        <end position="215"/>
    </location>
</feature>
<dbReference type="InterPro" id="IPR029052">
    <property type="entry name" value="Metallo-depent_PP-like"/>
</dbReference>
<dbReference type="CDD" id="cd00144">
    <property type="entry name" value="MPP_PPP_family"/>
    <property type="match status" value="1"/>
</dbReference>
<dbReference type="PANTHER" id="PTHR42850">
    <property type="entry name" value="METALLOPHOSPHOESTERASE"/>
    <property type="match status" value="1"/>
</dbReference>
<sequence>MKPLWSRRPESPPDTAGLRLYAIGDVHGRFDLLTELLRRIERDASVRPAAETRLVMLGDYIDRGPQSREVCELLHALSLEGRAICLRGNHDQTLLDVLDGDHEALRFWLDYGGDATLRSWGVPEDAIEQGCRSVAEAERLAAALRDRMAPAIVDWLRGLPACHVQGSYLFVHAGIRPGVPLDRQEEADLLWIRQPFLASEARHPWKVVHGHSVTDDVDHRPNRIGIDTGAYRTGVLTALGLERDGCWTLRTGGA</sequence>
<gene>
    <name evidence="2" type="ORF">GGR43_001193</name>
</gene>
<evidence type="ECO:0000313" key="2">
    <source>
        <dbReference type="EMBL" id="MBB3925480.1"/>
    </source>
</evidence>
<dbReference type="GO" id="GO:0005737">
    <property type="term" value="C:cytoplasm"/>
    <property type="evidence" value="ECO:0007669"/>
    <property type="project" value="TreeGrafter"/>
</dbReference>
<dbReference type="InterPro" id="IPR050126">
    <property type="entry name" value="Ap4A_hydrolase"/>
</dbReference>
<dbReference type="InterPro" id="IPR004843">
    <property type="entry name" value="Calcineurin-like_PHP"/>
</dbReference>